<gene>
    <name evidence="9" type="ORF">NK718_08820</name>
</gene>
<dbReference type="SMART" id="SM00563">
    <property type="entry name" value="PlsC"/>
    <property type="match status" value="1"/>
</dbReference>
<keyword evidence="4" id="KW-1133">Transmembrane helix</keyword>
<accession>A0ABT1LEG3</accession>
<name>A0ABT1LEG3_9HYPH</name>
<dbReference type="PANTHER" id="PTHR23063">
    <property type="entry name" value="PHOSPHOLIPID ACYLTRANSFERASE"/>
    <property type="match status" value="1"/>
</dbReference>
<dbReference type="GO" id="GO:0016746">
    <property type="term" value="F:acyltransferase activity"/>
    <property type="evidence" value="ECO:0007669"/>
    <property type="project" value="UniProtKB-KW"/>
</dbReference>
<proteinExistence type="predicted"/>
<keyword evidence="6" id="KW-0472">Membrane</keyword>
<keyword evidence="3" id="KW-0812">Transmembrane</keyword>
<dbReference type="SUPFAM" id="SSF69593">
    <property type="entry name" value="Glycerol-3-phosphate (1)-acyltransferase"/>
    <property type="match status" value="1"/>
</dbReference>
<evidence type="ECO:0000256" key="5">
    <source>
        <dbReference type="ARBA" id="ARBA00023098"/>
    </source>
</evidence>
<dbReference type="Pfam" id="PF01553">
    <property type="entry name" value="Acyltransferase"/>
    <property type="match status" value="1"/>
</dbReference>
<keyword evidence="7 9" id="KW-0012">Acyltransferase</keyword>
<dbReference type="Proteomes" id="UP001205890">
    <property type="component" value="Unassembled WGS sequence"/>
</dbReference>
<sequence>MARLRIALFLLALVPATLALLPLQALAVRFGWRIGQRIPMLFHRLVCRLLGVRIAQHGEPSPDRPLLIVANHLSWLDISVISTLAPLSFVAKSEVASWPLFGLFARLQRSVFIDRTRRKGAAEANREIAERLAGGDAIVLFAEGTTSDGNRVLAFRSAVVGAARDAISEAGHTGHVIVQPLTVAYPRRGGLPVSRCQRPSIAWHGDMELLPHLAAMIAGPPLDAVVAWGRPIAFDAGSDRKSVTRRVEHEVRATYARIATGREPQV</sequence>
<dbReference type="InterPro" id="IPR002123">
    <property type="entry name" value="Plipid/glycerol_acylTrfase"/>
</dbReference>
<comment type="caution">
    <text evidence="9">The sequence shown here is derived from an EMBL/GenBank/DDBJ whole genome shotgun (WGS) entry which is preliminary data.</text>
</comment>
<feature type="domain" description="Phospholipid/glycerol acyltransferase" evidence="8">
    <location>
        <begin position="66"/>
        <end position="186"/>
    </location>
</feature>
<evidence type="ECO:0000259" key="8">
    <source>
        <dbReference type="SMART" id="SM00563"/>
    </source>
</evidence>
<comment type="subcellular location">
    <subcellularLocation>
        <location evidence="1">Membrane</location>
    </subcellularLocation>
</comment>
<evidence type="ECO:0000256" key="2">
    <source>
        <dbReference type="ARBA" id="ARBA00022679"/>
    </source>
</evidence>
<evidence type="ECO:0000256" key="6">
    <source>
        <dbReference type="ARBA" id="ARBA00023136"/>
    </source>
</evidence>
<organism evidence="9 10">
    <name type="scientific">Alsobacter ponti</name>
    <dbReference type="NCBI Taxonomy" id="2962936"/>
    <lineage>
        <taxon>Bacteria</taxon>
        <taxon>Pseudomonadati</taxon>
        <taxon>Pseudomonadota</taxon>
        <taxon>Alphaproteobacteria</taxon>
        <taxon>Hyphomicrobiales</taxon>
        <taxon>Alsobacteraceae</taxon>
        <taxon>Alsobacter</taxon>
    </lineage>
</organism>
<dbReference type="RefSeq" id="WP_254740722.1">
    <property type="nucleotide sequence ID" value="NZ_JANCLU010000007.1"/>
</dbReference>
<dbReference type="EMBL" id="JANCLU010000007">
    <property type="protein sequence ID" value="MCP8938613.1"/>
    <property type="molecule type" value="Genomic_DNA"/>
</dbReference>
<evidence type="ECO:0000256" key="4">
    <source>
        <dbReference type="ARBA" id="ARBA00022989"/>
    </source>
</evidence>
<evidence type="ECO:0000313" key="9">
    <source>
        <dbReference type="EMBL" id="MCP8938613.1"/>
    </source>
</evidence>
<evidence type="ECO:0000313" key="10">
    <source>
        <dbReference type="Proteomes" id="UP001205890"/>
    </source>
</evidence>
<evidence type="ECO:0000256" key="3">
    <source>
        <dbReference type="ARBA" id="ARBA00022692"/>
    </source>
</evidence>
<evidence type="ECO:0000256" key="1">
    <source>
        <dbReference type="ARBA" id="ARBA00004370"/>
    </source>
</evidence>
<keyword evidence="5" id="KW-0443">Lipid metabolism</keyword>
<dbReference type="PANTHER" id="PTHR23063:SF52">
    <property type="entry name" value="LYSOPHOSPHATIDYLCHOLINE ACYLTRANSFERASE"/>
    <property type="match status" value="1"/>
</dbReference>
<keyword evidence="10" id="KW-1185">Reference proteome</keyword>
<protein>
    <submittedName>
        <fullName evidence="9">1-acyl-sn-glycerol-3-phosphate acyltransferase</fullName>
    </submittedName>
</protein>
<evidence type="ECO:0000256" key="7">
    <source>
        <dbReference type="ARBA" id="ARBA00023315"/>
    </source>
</evidence>
<keyword evidence="2" id="KW-0808">Transferase</keyword>
<dbReference type="CDD" id="cd07989">
    <property type="entry name" value="LPLAT_AGPAT-like"/>
    <property type="match status" value="1"/>
</dbReference>
<reference evidence="9 10" key="1">
    <citation type="submission" date="2022-07" db="EMBL/GenBank/DDBJ databases">
        <authorList>
            <person name="Li W.-J."/>
            <person name="Deng Q.-Q."/>
        </authorList>
    </citation>
    <scope>NUCLEOTIDE SEQUENCE [LARGE SCALE GENOMIC DNA]</scope>
    <source>
        <strain evidence="9 10">SYSU M60028</strain>
    </source>
</reference>